<dbReference type="SUPFAM" id="SSF58104">
    <property type="entry name" value="Methyl-accepting chemotaxis protein (MCP) signaling domain"/>
    <property type="match status" value="1"/>
</dbReference>
<comment type="caution">
    <text evidence="14">The sequence shown here is derived from an EMBL/GenBank/DDBJ whole genome shotgun (WGS) entry which is preliminary data.</text>
</comment>
<dbReference type="Proteomes" id="UP000315711">
    <property type="component" value="Unassembled WGS sequence"/>
</dbReference>
<evidence type="ECO:0000256" key="2">
    <source>
        <dbReference type="ARBA" id="ARBA00022475"/>
    </source>
</evidence>
<protein>
    <submittedName>
        <fullName evidence="14">Methyl-accepting chemotaxis protein</fullName>
    </submittedName>
</protein>
<evidence type="ECO:0000256" key="7">
    <source>
        <dbReference type="ARBA" id="ARBA00023136"/>
    </source>
</evidence>
<evidence type="ECO:0000256" key="4">
    <source>
        <dbReference type="ARBA" id="ARBA00022500"/>
    </source>
</evidence>
<dbReference type="PANTHER" id="PTHR32089:SF114">
    <property type="entry name" value="METHYL-ACCEPTING CHEMOTAXIS PROTEIN MCPB"/>
    <property type="match status" value="1"/>
</dbReference>
<evidence type="ECO:0000256" key="8">
    <source>
        <dbReference type="ARBA" id="ARBA00023224"/>
    </source>
</evidence>
<dbReference type="AlphaFoldDB" id="A0A562QUA1"/>
<gene>
    <name evidence="14" type="ORF">IQ10_00127</name>
</gene>
<dbReference type="RefSeq" id="WP_144448543.1">
    <property type="nucleotide sequence ID" value="NZ_VLKZ01000001.1"/>
</dbReference>
<dbReference type="GO" id="GO:0006935">
    <property type="term" value="P:chemotaxis"/>
    <property type="evidence" value="ECO:0007669"/>
    <property type="project" value="UniProtKB-KW"/>
</dbReference>
<dbReference type="OrthoDB" id="9760371at2"/>
<keyword evidence="5 11" id="KW-0812">Transmembrane</keyword>
<keyword evidence="15" id="KW-1185">Reference proteome</keyword>
<evidence type="ECO:0000256" key="3">
    <source>
        <dbReference type="ARBA" id="ARBA00022481"/>
    </source>
</evidence>
<evidence type="ECO:0000313" key="15">
    <source>
        <dbReference type="Proteomes" id="UP000315711"/>
    </source>
</evidence>
<sequence>MKSIQARLVTLICTILFLTLATVSTLTYVQVQQQVEENVQIEGATVVGEKSELIELYLQNYSASIDRYSRDIRVANLLQAAAEDKQQAWQEINEDFQIFNGLNEYIAVTYIGSYEGDFYTAPFIDVGSDYDPRTRPWYEQASSSPDQIIWTEPYEDANTGEYVVTVAKAVTGSGNNVLGVVSLDLNLENLTNIVRTTTINYNGYFFLFDDTGVALVHPELTGNHSEHPVISQMLNQAETGFIEYDSEGNDRILYYDTIDSTNWRIGAVFERENMMADANNIRNMIMLIALVSIILAGIIAYIFSRRITRPIVALQNQVSRVADGDLTVAIQSKSKDEIGALTADFNRMVASVKDLVHSIQSSVNQVNHSAENLSAISEETIASSEEVANAITEIASGSTKQVEDIDETKQVTFALSDQIEKVNHHSSDLVNLSNKAKSENEKGSEQVMLLSEKTHAFNNVIQRVENVVQTLSGRVKEVEQVINTINDISEQTNLLALNASIEAARAGESGKGFAVVADEVRKLAEQTSQATSKVRQTIEGIESETNKVVDEVSATKSITIEQNNAVKESEQSFQEIATVVDQINQSIESIKHEMKLMTDRKNTVVSSIERVAGVSEQSAAAAEEVTASTEEQLRALATVADSAELLNNASQELTERMKQFKIGDE</sequence>
<dbReference type="GO" id="GO:0007165">
    <property type="term" value="P:signal transduction"/>
    <property type="evidence" value="ECO:0007669"/>
    <property type="project" value="UniProtKB-KW"/>
</dbReference>
<dbReference type="SMART" id="SM00304">
    <property type="entry name" value="HAMP"/>
    <property type="match status" value="1"/>
</dbReference>
<name>A0A562QUA1_9BACI</name>
<dbReference type="CDD" id="cd06225">
    <property type="entry name" value="HAMP"/>
    <property type="match status" value="1"/>
</dbReference>
<dbReference type="SMART" id="SM00283">
    <property type="entry name" value="MA"/>
    <property type="match status" value="1"/>
</dbReference>
<dbReference type="Gene3D" id="1.10.287.950">
    <property type="entry name" value="Methyl-accepting chemotaxis protein"/>
    <property type="match status" value="1"/>
</dbReference>
<keyword evidence="2" id="KW-1003">Cell membrane</keyword>
<evidence type="ECO:0000313" key="14">
    <source>
        <dbReference type="EMBL" id="TWI59706.1"/>
    </source>
</evidence>
<dbReference type="PROSITE" id="PS50111">
    <property type="entry name" value="CHEMOTAXIS_TRANSDUC_2"/>
    <property type="match status" value="1"/>
</dbReference>
<dbReference type="Gene3D" id="1.10.8.500">
    <property type="entry name" value="HAMP domain in histidine kinase"/>
    <property type="match status" value="1"/>
</dbReference>
<comment type="subcellular location">
    <subcellularLocation>
        <location evidence="1">Cell membrane</location>
        <topology evidence="1">Multi-pass membrane protein</topology>
    </subcellularLocation>
</comment>
<evidence type="ECO:0000259" key="13">
    <source>
        <dbReference type="PROSITE" id="PS50885"/>
    </source>
</evidence>
<evidence type="ECO:0000256" key="5">
    <source>
        <dbReference type="ARBA" id="ARBA00022692"/>
    </source>
</evidence>
<keyword evidence="8 10" id="KW-0807">Transducer</keyword>
<comment type="similarity">
    <text evidence="9">Belongs to the methyl-accepting chemotaxis (MCP) protein family.</text>
</comment>
<dbReference type="PANTHER" id="PTHR32089">
    <property type="entry name" value="METHYL-ACCEPTING CHEMOTAXIS PROTEIN MCPB"/>
    <property type="match status" value="1"/>
</dbReference>
<evidence type="ECO:0000256" key="10">
    <source>
        <dbReference type="PROSITE-ProRule" id="PRU00284"/>
    </source>
</evidence>
<evidence type="ECO:0000256" key="9">
    <source>
        <dbReference type="ARBA" id="ARBA00029447"/>
    </source>
</evidence>
<keyword evidence="6 11" id="KW-1133">Transmembrane helix</keyword>
<dbReference type="CDD" id="cd12912">
    <property type="entry name" value="PDC2_MCP_like"/>
    <property type="match status" value="1"/>
</dbReference>
<evidence type="ECO:0000256" key="11">
    <source>
        <dbReference type="SAM" id="Phobius"/>
    </source>
</evidence>
<organism evidence="14 15">
    <name type="scientific">Halalkalibacter nanhaiisediminis</name>
    <dbReference type="NCBI Taxonomy" id="688079"/>
    <lineage>
        <taxon>Bacteria</taxon>
        <taxon>Bacillati</taxon>
        <taxon>Bacillota</taxon>
        <taxon>Bacilli</taxon>
        <taxon>Bacillales</taxon>
        <taxon>Bacillaceae</taxon>
        <taxon>Halalkalibacter</taxon>
    </lineage>
</organism>
<dbReference type="EMBL" id="VLKZ01000001">
    <property type="protein sequence ID" value="TWI59706.1"/>
    <property type="molecule type" value="Genomic_DNA"/>
</dbReference>
<keyword evidence="3" id="KW-0488">Methylation</keyword>
<keyword evidence="7 11" id="KW-0472">Membrane</keyword>
<dbReference type="CDD" id="cd18773">
    <property type="entry name" value="PDC1_HK_sensor"/>
    <property type="match status" value="1"/>
</dbReference>
<dbReference type="InterPro" id="IPR003660">
    <property type="entry name" value="HAMP_dom"/>
</dbReference>
<dbReference type="Gene3D" id="3.30.450.20">
    <property type="entry name" value="PAS domain"/>
    <property type="match status" value="2"/>
</dbReference>
<accession>A0A562QUA1</accession>
<dbReference type="InterPro" id="IPR029151">
    <property type="entry name" value="Sensor-like_sf"/>
</dbReference>
<dbReference type="Pfam" id="PF00672">
    <property type="entry name" value="HAMP"/>
    <property type="match status" value="1"/>
</dbReference>
<dbReference type="Pfam" id="PF02743">
    <property type="entry name" value="dCache_1"/>
    <property type="match status" value="1"/>
</dbReference>
<dbReference type="GO" id="GO:0005886">
    <property type="term" value="C:plasma membrane"/>
    <property type="evidence" value="ECO:0007669"/>
    <property type="project" value="UniProtKB-SubCell"/>
</dbReference>
<dbReference type="InterPro" id="IPR004089">
    <property type="entry name" value="MCPsignal_dom"/>
</dbReference>
<proteinExistence type="inferred from homology"/>
<evidence type="ECO:0000256" key="6">
    <source>
        <dbReference type="ARBA" id="ARBA00022989"/>
    </source>
</evidence>
<keyword evidence="4" id="KW-0145">Chemotaxis</keyword>
<dbReference type="Pfam" id="PF00015">
    <property type="entry name" value="MCPsignal"/>
    <property type="match status" value="1"/>
</dbReference>
<feature type="domain" description="Methyl-accepting transducer" evidence="12">
    <location>
        <begin position="376"/>
        <end position="633"/>
    </location>
</feature>
<dbReference type="PROSITE" id="PS50885">
    <property type="entry name" value="HAMP"/>
    <property type="match status" value="1"/>
</dbReference>
<evidence type="ECO:0000256" key="1">
    <source>
        <dbReference type="ARBA" id="ARBA00004651"/>
    </source>
</evidence>
<feature type="transmembrane region" description="Helical" evidence="11">
    <location>
        <begin position="284"/>
        <end position="303"/>
    </location>
</feature>
<reference evidence="14 15" key="1">
    <citation type="journal article" date="2015" name="Stand. Genomic Sci.">
        <title>Genomic Encyclopedia of Bacterial and Archaeal Type Strains, Phase III: the genomes of soil and plant-associated and newly described type strains.</title>
        <authorList>
            <person name="Whitman W.B."/>
            <person name="Woyke T."/>
            <person name="Klenk H.P."/>
            <person name="Zhou Y."/>
            <person name="Lilburn T.G."/>
            <person name="Beck B.J."/>
            <person name="De Vos P."/>
            <person name="Vandamme P."/>
            <person name="Eisen J.A."/>
            <person name="Garrity G."/>
            <person name="Hugenholtz P."/>
            <person name="Kyrpides N.C."/>
        </authorList>
    </citation>
    <scope>NUCLEOTIDE SEQUENCE [LARGE SCALE GENOMIC DNA]</scope>
    <source>
        <strain evidence="14 15">CGMCC 1.10116</strain>
    </source>
</reference>
<feature type="domain" description="HAMP" evidence="13">
    <location>
        <begin position="305"/>
        <end position="357"/>
    </location>
</feature>
<evidence type="ECO:0000259" key="12">
    <source>
        <dbReference type="PROSITE" id="PS50111"/>
    </source>
</evidence>
<dbReference type="SUPFAM" id="SSF103190">
    <property type="entry name" value="Sensory domain-like"/>
    <property type="match status" value="1"/>
</dbReference>
<dbReference type="InterPro" id="IPR033479">
    <property type="entry name" value="dCache_1"/>
</dbReference>